<dbReference type="InterPro" id="IPR002173">
    <property type="entry name" value="Carboh/pur_kinase_PfkB_CS"/>
</dbReference>
<dbReference type="PROSITE" id="PS00584">
    <property type="entry name" value="PFKB_KINASES_2"/>
    <property type="match status" value="1"/>
</dbReference>
<evidence type="ECO:0000256" key="1">
    <source>
        <dbReference type="ARBA" id="ARBA00022679"/>
    </source>
</evidence>
<dbReference type="Proteomes" id="UP000428260">
    <property type="component" value="Chromosome"/>
</dbReference>
<accession>A0A6I6JWK5</accession>
<dbReference type="GO" id="GO:0033785">
    <property type="term" value="F:heptose 7-phosphate kinase activity"/>
    <property type="evidence" value="ECO:0007669"/>
    <property type="project" value="TreeGrafter"/>
</dbReference>
<name>A0A6I6JWK5_9BACT</name>
<dbReference type="SUPFAM" id="SSF56784">
    <property type="entry name" value="HAD-like"/>
    <property type="match status" value="1"/>
</dbReference>
<gene>
    <name evidence="4" type="ORF">GM418_26170</name>
</gene>
<dbReference type="InterPro" id="IPR023214">
    <property type="entry name" value="HAD_sf"/>
</dbReference>
<evidence type="ECO:0000259" key="3">
    <source>
        <dbReference type="Pfam" id="PF00294"/>
    </source>
</evidence>
<dbReference type="SFLD" id="SFLDG01129">
    <property type="entry name" value="C1.5:_HAD__Beta-PGM__Phosphata"/>
    <property type="match status" value="1"/>
</dbReference>
<keyword evidence="2" id="KW-0418">Kinase</keyword>
<evidence type="ECO:0000313" key="5">
    <source>
        <dbReference type="Proteomes" id="UP000428260"/>
    </source>
</evidence>
<dbReference type="RefSeq" id="WP_158870480.1">
    <property type="nucleotide sequence ID" value="NZ_CP046401.1"/>
</dbReference>
<organism evidence="4 5">
    <name type="scientific">Maribellus comscasis</name>
    <dbReference type="NCBI Taxonomy" id="2681766"/>
    <lineage>
        <taxon>Bacteria</taxon>
        <taxon>Pseudomonadati</taxon>
        <taxon>Bacteroidota</taxon>
        <taxon>Bacteroidia</taxon>
        <taxon>Marinilabiliales</taxon>
        <taxon>Prolixibacteraceae</taxon>
        <taxon>Maribellus</taxon>
    </lineage>
</organism>
<dbReference type="SUPFAM" id="SSF53613">
    <property type="entry name" value="Ribokinase-like"/>
    <property type="match status" value="1"/>
</dbReference>
<keyword evidence="4" id="KW-0378">Hydrolase</keyword>
<sequence length="634" mass="70425">MNKEQLQTVLKDISAVKIAVIGDFCLDAYWFVDESKSEISIETGQMTRPVKQQRYSLGGAGNVTNNLTAMGVKDVRAFGVLGADPFGTEMVKVMKENGINPQNLIIQEDDWSTHVYTKPYVEDVEQNRIDFGNFNQLSTATADRLIQKLRDEVPVVDVIIINQQVLSGIHTEYFRKELVKAIQSFPEKIFIVDSRNYSDFYEGAYRKMNDMEAAVLYGLKKDAGDVVLHSEVKEAATQLFKKYGKPLFITRGERGSLVADENGVTDIFGLMIISKVDTVGAGDSYLAGAASALAAGYSMKEAAEVGSFVAGITVQKLFQTGTASPDEILQIGVDPDYIYKPELAEDIRHAVYWKDSEIEVVTEWFEPLGISHAIFDHDGTISTLREGWEYIMQPMMIKAILGAHFQIADEALYHKVQTRVVDFIDKTTGIQTLVQMKGLVELVKEFGLVPEEQILDEFGYKEIYNDELLKMVRVREAKLTKKELTLEDVTLKNAVALLETLYNAGVTLYLASGTDEVDVKNEARILGYDHLFKGGIYGAVGDVNKEAKKMVLDRILNDIGDSSTGQVAAFGDGPVEIRETRKRGGVTVGIASNEVKRHSLNESKRSRLIKAGADLIIPDFSQLPQLLKLLNIQA</sequence>
<dbReference type="InterPro" id="IPR036412">
    <property type="entry name" value="HAD-like_sf"/>
</dbReference>
<feature type="domain" description="Carbohydrate kinase PfkB" evidence="3">
    <location>
        <begin position="17"/>
        <end position="316"/>
    </location>
</feature>
<keyword evidence="5" id="KW-1185">Reference proteome</keyword>
<dbReference type="KEGG" id="mcos:GM418_26170"/>
<dbReference type="CDD" id="cd01427">
    <property type="entry name" value="HAD_like"/>
    <property type="match status" value="1"/>
</dbReference>
<dbReference type="Pfam" id="PF00294">
    <property type="entry name" value="PfkB"/>
    <property type="match status" value="1"/>
</dbReference>
<dbReference type="EMBL" id="CP046401">
    <property type="protein sequence ID" value="QGY47021.1"/>
    <property type="molecule type" value="Genomic_DNA"/>
</dbReference>
<dbReference type="InterPro" id="IPR029056">
    <property type="entry name" value="Ribokinase-like"/>
</dbReference>
<dbReference type="Gene3D" id="3.40.50.1000">
    <property type="entry name" value="HAD superfamily/HAD-like"/>
    <property type="match status" value="1"/>
</dbReference>
<dbReference type="PANTHER" id="PTHR46969">
    <property type="entry name" value="BIFUNCTIONAL PROTEIN HLDE"/>
    <property type="match status" value="1"/>
</dbReference>
<dbReference type="Pfam" id="PF00702">
    <property type="entry name" value="Hydrolase"/>
    <property type="match status" value="1"/>
</dbReference>
<evidence type="ECO:0000313" key="4">
    <source>
        <dbReference type="EMBL" id="QGY47021.1"/>
    </source>
</evidence>
<reference evidence="4 5" key="1">
    <citation type="submission" date="2019-11" db="EMBL/GenBank/DDBJ databases">
        <authorList>
            <person name="Zheng R.K."/>
            <person name="Sun C.M."/>
        </authorList>
    </citation>
    <scope>NUCLEOTIDE SEQUENCE [LARGE SCALE GENOMIC DNA]</scope>
    <source>
        <strain evidence="4 5">WC007</strain>
    </source>
</reference>
<proteinExistence type="predicted"/>
<dbReference type="InterPro" id="IPR011611">
    <property type="entry name" value="PfkB_dom"/>
</dbReference>
<dbReference type="SFLD" id="SFLDS00003">
    <property type="entry name" value="Haloacid_Dehalogenase"/>
    <property type="match status" value="1"/>
</dbReference>
<dbReference type="Gene3D" id="3.40.1190.20">
    <property type="match status" value="1"/>
</dbReference>
<dbReference type="GO" id="GO:0033786">
    <property type="term" value="F:heptose-1-phosphate adenylyltransferase activity"/>
    <property type="evidence" value="ECO:0007669"/>
    <property type="project" value="TreeGrafter"/>
</dbReference>
<keyword evidence="1" id="KW-0808">Transferase</keyword>
<dbReference type="PANTHER" id="PTHR46969:SF1">
    <property type="entry name" value="BIFUNCTIONAL PROTEIN HLDE"/>
    <property type="match status" value="1"/>
</dbReference>
<evidence type="ECO:0000256" key="2">
    <source>
        <dbReference type="ARBA" id="ARBA00022777"/>
    </source>
</evidence>
<dbReference type="GO" id="GO:0016787">
    <property type="term" value="F:hydrolase activity"/>
    <property type="evidence" value="ECO:0007669"/>
    <property type="project" value="UniProtKB-KW"/>
</dbReference>
<dbReference type="AlphaFoldDB" id="A0A6I6JWK5"/>
<dbReference type="GO" id="GO:0005829">
    <property type="term" value="C:cytosol"/>
    <property type="evidence" value="ECO:0007669"/>
    <property type="project" value="TreeGrafter"/>
</dbReference>
<protein>
    <submittedName>
        <fullName evidence="4">HAD family hydrolase</fullName>
    </submittedName>
</protein>